<evidence type="ECO:0000256" key="1">
    <source>
        <dbReference type="SAM" id="MobiDB-lite"/>
    </source>
</evidence>
<dbReference type="PANTHER" id="PTHR22168">
    <property type="entry name" value="TMEM26 PROTEIN"/>
    <property type="match status" value="1"/>
</dbReference>
<dbReference type="InterPro" id="IPR019169">
    <property type="entry name" value="Transmembrane_26"/>
</dbReference>
<feature type="compositionally biased region" description="Polar residues" evidence="1">
    <location>
        <begin position="587"/>
        <end position="600"/>
    </location>
</feature>
<keyword evidence="2" id="KW-1133">Transmembrane helix</keyword>
<dbReference type="PANTHER" id="PTHR22168:SF3">
    <property type="entry name" value="TRANSMEMBRANE PROTEIN 26"/>
    <property type="match status" value="1"/>
</dbReference>
<keyword evidence="2 4" id="KW-0812">Transmembrane</keyword>
<dbReference type="RefSeq" id="XP_032807916.1">
    <property type="nucleotide sequence ID" value="XM_032952025.1"/>
</dbReference>
<proteinExistence type="predicted"/>
<dbReference type="AlphaFoldDB" id="A0AAJ7T056"/>
<organism evidence="3 4">
    <name type="scientific">Petromyzon marinus</name>
    <name type="common">Sea lamprey</name>
    <dbReference type="NCBI Taxonomy" id="7757"/>
    <lineage>
        <taxon>Eukaryota</taxon>
        <taxon>Metazoa</taxon>
        <taxon>Chordata</taxon>
        <taxon>Craniata</taxon>
        <taxon>Vertebrata</taxon>
        <taxon>Cyclostomata</taxon>
        <taxon>Hyperoartia</taxon>
        <taxon>Petromyzontiformes</taxon>
        <taxon>Petromyzontidae</taxon>
        <taxon>Petromyzon</taxon>
    </lineage>
</organism>
<feature type="transmembrane region" description="Helical" evidence="2">
    <location>
        <begin position="143"/>
        <end position="165"/>
    </location>
</feature>
<feature type="transmembrane region" description="Helical" evidence="2">
    <location>
        <begin position="172"/>
        <end position="191"/>
    </location>
</feature>
<accession>A0AAJ7T056</accession>
<gene>
    <name evidence="4" type="primary">TMEM26</name>
</gene>
<feature type="transmembrane region" description="Helical" evidence="2">
    <location>
        <begin position="526"/>
        <end position="546"/>
    </location>
</feature>
<name>A0AAJ7T056_PETMA</name>
<protein>
    <submittedName>
        <fullName evidence="4">Transmembrane protein 26</fullName>
    </submittedName>
</protein>
<keyword evidence="2" id="KW-0472">Membrane</keyword>
<feature type="transmembrane region" description="Helical" evidence="2">
    <location>
        <begin position="493"/>
        <end position="514"/>
    </location>
</feature>
<evidence type="ECO:0000256" key="2">
    <source>
        <dbReference type="SAM" id="Phobius"/>
    </source>
</evidence>
<reference evidence="4" key="1">
    <citation type="submission" date="2025-08" db="UniProtKB">
        <authorList>
            <consortium name="RefSeq"/>
        </authorList>
    </citation>
    <scope>IDENTIFICATION</scope>
    <source>
        <tissue evidence="4">Sperm</tissue>
    </source>
</reference>
<dbReference type="Proteomes" id="UP001318040">
    <property type="component" value="Chromosome 11"/>
</dbReference>
<evidence type="ECO:0000313" key="4">
    <source>
        <dbReference type="RefSeq" id="XP_032807916.1"/>
    </source>
</evidence>
<feature type="compositionally biased region" description="Low complexity" evidence="1">
    <location>
        <begin position="330"/>
        <end position="340"/>
    </location>
</feature>
<feature type="transmembrane region" description="Helical" evidence="2">
    <location>
        <begin position="111"/>
        <end position="137"/>
    </location>
</feature>
<feature type="region of interest" description="Disordered" evidence="1">
    <location>
        <begin position="562"/>
        <end position="607"/>
    </location>
</feature>
<feature type="region of interest" description="Disordered" evidence="1">
    <location>
        <begin position="58"/>
        <end position="99"/>
    </location>
</feature>
<dbReference type="CTD" id="219623"/>
<feature type="region of interest" description="Disordered" evidence="1">
    <location>
        <begin position="312"/>
        <end position="358"/>
    </location>
</feature>
<evidence type="ECO:0000313" key="3">
    <source>
        <dbReference type="Proteomes" id="UP001318040"/>
    </source>
</evidence>
<dbReference type="KEGG" id="pmrn:116941213"/>
<dbReference type="Pfam" id="PF09772">
    <property type="entry name" value="Tmem26"/>
    <property type="match status" value="2"/>
</dbReference>
<sequence length="607" mass="67372">MGGGGGGGRGGVNGWVRPRYERHTLWSESDLAVNNRPHRALRLCTTVTDLLPPSLPRRREFARSSVQKGASTSTRPESEDLSAAAAAATPRRHAGPDTVAKRRDPLRAMTLLVMLRAIVPRLVFAVHALACVWRVAVHTQHRLYWLLLLLVLLLPLELIVTLVLRKGKDYKWLSLAILLYLINVVPAIWLLEVRYFETKLNETCSNATTTITTNAAQLPVLREPLQFKTRLFIREAPDFAATSESGFASSGTDTEEFLFPSTKAPTGRPLARGPISSVPVTTSAGYSHTPMFTLFGEEPTHVAMTRWPEMSDSDYLGEEPRDGASVPEAPTTLPTPLSTPEDVGRRGRSGPNGKSRDGSYIISQVKQLESKVNSLLDSNEAWILCIHQMLLLLLIIGRWLLPTGTEVSREKLSQLLLEFIGTAGDILEFKTETMQDSVVRCNRPLFYCIMAVWTWSLMQFPLVIKVHQALPGSQEQAPARGWRTLVRVYSTDLWAIVISVFIQDGPFLVVRLLLLIHFGVLDQMQMLIFFTIKNVLVLMLQAYRLVVIYGDYRALCLSAPAAAPSPRGRQEGKSSGEVPSDARTLATDDSFTMTISASNSEKMRECP</sequence>
<feature type="compositionally biased region" description="Polar residues" evidence="1">
    <location>
        <begin position="64"/>
        <end position="75"/>
    </location>
</feature>
<keyword evidence="3" id="KW-1185">Reference proteome</keyword>